<dbReference type="GO" id="GO:0001574">
    <property type="term" value="P:ganglioside biosynthetic process"/>
    <property type="evidence" value="ECO:0007669"/>
    <property type="project" value="TreeGrafter"/>
</dbReference>
<gene>
    <name evidence="16" type="primary">ST6GALNAC4</name>
    <name evidence="16" type="ORF">OS493_001782</name>
</gene>
<feature type="transmembrane region" description="Helical" evidence="15">
    <location>
        <begin position="57"/>
        <end position="76"/>
    </location>
</feature>
<keyword evidence="12" id="KW-1015">Disulfide bond</keyword>
<dbReference type="PANTHER" id="PTHR45906:SF1">
    <property type="entry name" value="ALPHA-N-ACETYL-NEURAMINYL-2,3-BETA-GALACTOSYL-1, 3-N-ACETYL-GALACTOSAMINIDE ALPHA-2,6-SIALYLTRANSFERASE-LIKE"/>
    <property type="match status" value="1"/>
</dbReference>
<evidence type="ECO:0000256" key="10">
    <source>
        <dbReference type="ARBA" id="ARBA00023098"/>
    </source>
</evidence>
<evidence type="ECO:0000256" key="4">
    <source>
        <dbReference type="ARBA" id="ARBA00022679"/>
    </source>
</evidence>
<evidence type="ECO:0000313" key="16">
    <source>
        <dbReference type="EMBL" id="KAJ7375051.1"/>
    </source>
</evidence>
<evidence type="ECO:0000256" key="1">
    <source>
        <dbReference type="ARBA" id="ARBA00004323"/>
    </source>
</evidence>
<evidence type="ECO:0000256" key="12">
    <source>
        <dbReference type="ARBA" id="ARBA00023157"/>
    </source>
</evidence>
<dbReference type="EC" id="2.4.3.7" evidence="16"/>
<protein>
    <submittedName>
        <fullName evidence="16">St6galnac4p</fullName>
        <ecNumber evidence="16">2.4.3.7</ecNumber>
    </submittedName>
</protein>
<keyword evidence="4 16" id="KW-0808">Transferase</keyword>
<evidence type="ECO:0000256" key="6">
    <source>
        <dbReference type="ARBA" id="ARBA00022968"/>
    </source>
</evidence>
<evidence type="ECO:0000256" key="7">
    <source>
        <dbReference type="ARBA" id="ARBA00022981"/>
    </source>
</evidence>
<keyword evidence="8 15" id="KW-1133">Transmembrane helix</keyword>
<proteinExistence type="inferred from homology"/>
<evidence type="ECO:0000256" key="2">
    <source>
        <dbReference type="ARBA" id="ARBA00006003"/>
    </source>
</evidence>
<keyword evidence="5 15" id="KW-0812">Transmembrane</keyword>
<evidence type="ECO:0000256" key="5">
    <source>
        <dbReference type="ARBA" id="ARBA00022692"/>
    </source>
</evidence>
<keyword evidence="11 15" id="KW-0472">Membrane</keyword>
<dbReference type="GO" id="GO:0000139">
    <property type="term" value="C:Golgi membrane"/>
    <property type="evidence" value="ECO:0007669"/>
    <property type="project" value="UniProtKB-SubCell"/>
</dbReference>
<keyword evidence="3 16" id="KW-0328">Glycosyltransferase</keyword>
<evidence type="ECO:0000256" key="3">
    <source>
        <dbReference type="ARBA" id="ARBA00022676"/>
    </source>
</evidence>
<comment type="subcellular location">
    <subcellularLocation>
        <location evidence="1">Golgi apparatus membrane</location>
        <topology evidence="1">Single-pass type II membrane protein</topology>
    </subcellularLocation>
</comment>
<dbReference type="OrthoDB" id="10264956at2759"/>
<dbReference type="InterPro" id="IPR001675">
    <property type="entry name" value="Glyco_trans_29"/>
</dbReference>
<keyword evidence="10" id="KW-0443">Lipid metabolism</keyword>
<keyword evidence="6" id="KW-0735">Signal-anchor</keyword>
<evidence type="ECO:0000256" key="11">
    <source>
        <dbReference type="ARBA" id="ARBA00023136"/>
    </source>
</evidence>
<evidence type="ECO:0000256" key="15">
    <source>
        <dbReference type="SAM" id="Phobius"/>
    </source>
</evidence>
<keyword evidence="13" id="KW-0325">Glycoprotein</keyword>
<name>A0A9W9Z4Y6_9CNID</name>
<keyword evidence="7" id="KW-0730">Sialic acid</keyword>
<comment type="catalytic activity">
    <reaction evidence="14">
        <text>a ganglioside GM1b (d18:1(4E)) + CMP-N-acetyl-beta-neuraminate = a ganglioside GD1alpha (d18:1(4E)) + CMP + H(+)</text>
        <dbReference type="Rhea" id="RHEA:41968"/>
        <dbReference type="ChEBI" id="CHEBI:15378"/>
        <dbReference type="ChEBI" id="CHEBI:57812"/>
        <dbReference type="ChEBI" id="CHEBI:60377"/>
        <dbReference type="ChEBI" id="CHEBI:78568"/>
        <dbReference type="ChEBI" id="CHEBI:78569"/>
    </reaction>
    <physiologicalReaction direction="left-to-right" evidence="14">
        <dbReference type="Rhea" id="RHEA:41969"/>
    </physiologicalReaction>
</comment>
<evidence type="ECO:0000256" key="9">
    <source>
        <dbReference type="ARBA" id="ARBA00023034"/>
    </source>
</evidence>
<dbReference type="Pfam" id="PF00777">
    <property type="entry name" value="Glyco_transf_29"/>
    <property type="match status" value="1"/>
</dbReference>
<evidence type="ECO:0000313" key="17">
    <source>
        <dbReference type="Proteomes" id="UP001163046"/>
    </source>
</evidence>
<dbReference type="GO" id="GO:0001665">
    <property type="term" value="F:alpha-N-acetylgalactosaminide alpha-2,6-sialyltransferase activity"/>
    <property type="evidence" value="ECO:0007669"/>
    <property type="project" value="TreeGrafter"/>
</dbReference>
<dbReference type="InterPro" id="IPR038578">
    <property type="entry name" value="GT29-like_sf"/>
</dbReference>
<dbReference type="Gene3D" id="3.90.1480.20">
    <property type="entry name" value="Glycosyl transferase family 29"/>
    <property type="match status" value="1"/>
</dbReference>
<evidence type="ECO:0000256" key="8">
    <source>
        <dbReference type="ARBA" id="ARBA00022989"/>
    </source>
</evidence>
<keyword evidence="17" id="KW-1185">Reference proteome</keyword>
<sequence>MPLDVPLYYAGVADEDMLDEFLVGRRELDHGQSSTMDVRRFLNVKYHQASVGKLKKIAAVSTIAIILIIVVIFTFGSPPTDKITMKTLPTSTTSKESGTEKQRHSFVLATNPDMPVDLALKCNTCALVSSSGMLLGSNAGSQIDSADCVFRLNSAPTLGYEKDVGSKTTVRVVSVTGFKSLIRDAWRQTLASFEDLDYMILLGPDELLCENCTLSKLYQKFAGYLHSTELLRVSQETYQKVKQESKKLGVKYGRQDLPISTRFYTLSLVRQFCPQIRVYGMELENPCERLGSVPLFYWVPDSWQQDCMSQERRVKQQFFQGLKRLRQESEIFNSWAQKYHIEFFYPSQKVT</sequence>
<dbReference type="GO" id="GO:0047290">
    <property type="term" value="F:alpha-N-acetylneuraminyl-2,3-beta-galactosyl-1,3-N-acetyl-galactosaminide 6-alpha-sialyltransferase activity"/>
    <property type="evidence" value="ECO:0007669"/>
    <property type="project" value="UniProtKB-EC"/>
</dbReference>
<accession>A0A9W9Z4Y6</accession>
<dbReference type="Proteomes" id="UP001163046">
    <property type="component" value="Unassembled WGS sequence"/>
</dbReference>
<dbReference type="PANTHER" id="PTHR45906">
    <property type="entry name" value="ALPHA-N-ACETYL-NEURAMINYL-2,3-BETA-GALACTOSYL-1, 3-N-ACETYL-GALACTOSAMINIDE ALPHA-2,6-SIALYLTRANSFERASE-LIKE"/>
    <property type="match status" value="1"/>
</dbReference>
<reference evidence="16" key="1">
    <citation type="submission" date="2023-01" db="EMBL/GenBank/DDBJ databases">
        <title>Genome assembly of the deep-sea coral Lophelia pertusa.</title>
        <authorList>
            <person name="Herrera S."/>
            <person name="Cordes E."/>
        </authorList>
    </citation>
    <scope>NUCLEOTIDE SEQUENCE</scope>
    <source>
        <strain evidence="16">USNM1676648</strain>
        <tissue evidence="16">Polyp</tissue>
    </source>
</reference>
<comment type="similarity">
    <text evidence="2">Belongs to the glycosyltransferase 29 family.</text>
</comment>
<dbReference type="EMBL" id="MU826826">
    <property type="protein sequence ID" value="KAJ7375051.1"/>
    <property type="molecule type" value="Genomic_DNA"/>
</dbReference>
<keyword evidence="9" id="KW-0333">Golgi apparatus</keyword>
<organism evidence="16 17">
    <name type="scientific">Desmophyllum pertusum</name>
    <dbReference type="NCBI Taxonomy" id="174260"/>
    <lineage>
        <taxon>Eukaryota</taxon>
        <taxon>Metazoa</taxon>
        <taxon>Cnidaria</taxon>
        <taxon>Anthozoa</taxon>
        <taxon>Hexacorallia</taxon>
        <taxon>Scleractinia</taxon>
        <taxon>Caryophylliina</taxon>
        <taxon>Caryophylliidae</taxon>
        <taxon>Desmophyllum</taxon>
    </lineage>
</organism>
<dbReference type="AlphaFoldDB" id="A0A9W9Z4Y6"/>
<evidence type="ECO:0000256" key="13">
    <source>
        <dbReference type="ARBA" id="ARBA00023180"/>
    </source>
</evidence>
<comment type="caution">
    <text evidence="16">The sequence shown here is derived from an EMBL/GenBank/DDBJ whole genome shotgun (WGS) entry which is preliminary data.</text>
</comment>
<evidence type="ECO:0000256" key="14">
    <source>
        <dbReference type="ARBA" id="ARBA00043744"/>
    </source>
</evidence>